<evidence type="ECO:0000313" key="7">
    <source>
        <dbReference type="Proteomes" id="UP000263900"/>
    </source>
</evidence>
<dbReference type="PANTHER" id="PTHR43580:SF2">
    <property type="entry name" value="CYTOKINE-LIKE NUCLEAR FACTOR N-PAC"/>
    <property type="match status" value="1"/>
</dbReference>
<dbReference type="Pfam" id="PF14833">
    <property type="entry name" value="NAD_binding_11"/>
    <property type="match status" value="1"/>
</dbReference>
<dbReference type="RefSeq" id="WP_119053577.1">
    <property type="nucleotide sequence ID" value="NZ_CP032157.1"/>
</dbReference>
<evidence type="ECO:0000256" key="2">
    <source>
        <dbReference type="ARBA" id="ARBA00023027"/>
    </source>
</evidence>
<dbReference type="GO" id="GO:0051287">
    <property type="term" value="F:NAD binding"/>
    <property type="evidence" value="ECO:0007669"/>
    <property type="project" value="InterPro"/>
</dbReference>
<proteinExistence type="predicted"/>
<dbReference type="PIRSF" id="PIRSF000103">
    <property type="entry name" value="HIBADH"/>
    <property type="match status" value="1"/>
</dbReference>
<feature type="domain" description="6-phosphogluconate dehydrogenase NADP-binding" evidence="4">
    <location>
        <begin position="3"/>
        <end position="155"/>
    </location>
</feature>
<dbReference type="InterPro" id="IPR013328">
    <property type="entry name" value="6PGD_dom2"/>
</dbReference>
<dbReference type="GO" id="GO:0050661">
    <property type="term" value="F:NADP binding"/>
    <property type="evidence" value="ECO:0007669"/>
    <property type="project" value="InterPro"/>
</dbReference>
<dbReference type="InterPro" id="IPR051265">
    <property type="entry name" value="HIBADH-related_NP60_sf"/>
</dbReference>
<dbReference type="OrthoDB" id="9786703at2"/>
<keyword evidence="7" id="KW-1185">Reference proteome</keyword>
<dbReference type="Gene3D" id="1.10.1040.10">
    <property type="entry name" value="N-(1-d-carboxylethyl)-l-norvaline Dehydrogenase, domain 2"/>
    <property type="match status" value="1"/>
</dbReference>
<gene>
    <name evidence="6" type="ORF">D3H65_28620</name>
</gene>
<evidence type="ECO:0000256" key="3">
    <source>
        <dbReference type="PIRSR" id="PIRSR000103-1"/>
    </source>
</evidence>
<accession>A0A3B7MT24</accession>
<feature type="active site" evidence="3">
    <location>
        <position position="172"/>
    </location>
</feature>
<evidence type="ECO:0000313" key="6">
    <source>
        <dbReference type="EMBL" id="AXY77704.1"/>
    </source>
</evidence>
<sequence length="289" mass="30520">MTYGFIGLGSLGTPIALNLLESGHQLHVYNRTIAKAQPLEAKGAIVCQSVEELAKACDIVFTMVADDAALQNITTGPNGLLQHLKPGGIHISMSTILAQTAGTLAAQHQEKGQHYLSAPVFGRPEAAAARKLNFVISGPKEVRDAATPLLKEAGGAGVWDFGDDILTANTVKLCGNFLIATALEAIGESILLAKQSGVDAHKMWEVFGQTIFSTPLYQNYSKIILNQQFEPAAFTATLGLKDLNLVLEQGAAANQALPLADLLKGHLTRLVNDGKGAIDWSAVSQGAKN</sequence>
<protein>
    <submittedName>
        <fullName evidence="6">NAD(P)-dependent oxidoreductase</fullName>
    </submittedName>
</protein>
<dbReference type="Pfam" id="PF03446">
    <property type="entry name" value="NAD_binding_2"/>
    <property type="match status" value="1"/>
</dbReference>
<dbReference type="InterPro" id="IPR015815">
    <property type="entry name" value="HIBADH-related"/>
</dbReference>
<organism evidence="6 7">
    <name type="scientific">Paraflavitalea soli</name>
    <dbReference type="NCBI Taxonomy" id="2315862"/>
    <lineage>
        <taxon>Bacteria</taxon>
        <taxon>Pseudomonadati</taxon>
        <taxon>Bacteroidota</taxon>
        <taxon>Chitinophagia</taxon>
        <taxon>Chitinophagales</taxon>
        <taxon>Chitinophagaceae</taxon>
        <taxon>Paraflavitalea</taxon>
    </lineage>
</organism>
<feature type="domain" description="3-hydroxyisobutyrate dehydrogenase-like NAD-binding" evidence="5">
    <location>
        <begin position="168"/>
        <end position="283"/>
    </location>
</feature>
<evidence type="ECO:0000259" key="4">
    <source>
        <dbReference type="Pfam" id="PF03446"/>
    </source>
</evidence>
<evidence type="ECO:0000256" key="1">
    <source>
        <dbReference type="ARBA" id="ARBA00023002"/>
    </source>
</evidence>
<dbReference type="InterPro" id="IPR036291">
    <property type="entry name" value="NAD(P)-bd_dom_sf"/>
</dbReference>
<keyword evidence="2" id="KW-0520">NAD</keyword>
<dbReference type="KEGG" id="pseg:D3H65_28620"/>
<dbReference type="GO" id="GO:0016491">
    <property type="term" value="F:oxidoreductase activity"/>
    <property type="evidence" value="ECO:0007669"/>
    <property type="project" value="UniProtKB-KW"/>
</dbReference>
<name>A0A3B7MT24_9BACT</name>
<dbReference type="InterPro" id="IPR006115">
    <property type="entry name" value="6PGDH_NADP-bd"/>
</dbReference>
<dbReference type="SUPFAM" id="SSF51735">
    <property type="entry name" value="NAD(P)-binding Rossmann-fold domains"/>
    <property type="match status" value="1"/>
</dbReference>
<dbReference type="PANTHER" id="PTHR43580">
    <property type="entry name" value="OXIDOREDUCTASE GLYR1-RELATED"/>
    <property type="match status" value="1"/>
</dbReference>
<dbReference type="InterPro" id="IPR029154">
    <property type="entry name" value="HIBADH-like_NADP-bd"/>
</dbReference>
<dbReference type="Proteomes" id="UP000263900">
    <property type="component" value="Chromosome"/>
</dbReference>
<reference evidence="6 7" key="1">
    <citation type="submission" date="2018-09" db="EMBL/GenBank/DDBJ databases">
        <title>Genome sequencing of strain 6GH32-13.</title>
        <authorList>
            <person name="Weon H.-Y."/>
            <person name="Heo J."/>
            <person name="Kwon S.-W."/>
        </authorList>
    </citation>
    <scope>NUCLEOTIDE SEQUENCE [LARGE SCALE GENOMIC DNA]</scope>
    <source>
        <strain evidence="6 7">5GH32-13</strain>
    </source>
</reference>
<keyword evidence="1" id="KW-0560">Oxidoreductase</keyword>
<dbReference type="Gene3D" id="3.40.50.720">
    <property type="entry name" value="NAD(P)-binding Rossmann-like Domain"/>
    <property type="match status" value="1"/>
</dbReference>
<dbReference type="AlphaFoldDB" id="A0A3B7MT24"/>
<evidence type="ECO:0000259" key="5">
    <source>
        <dbReference type="Pfam" id="PF14833"/>
    </source>
</evidence>
<dbReference type="SUPFAM" id="SSF48179">
    <property type="entry name" value="6-phosphogluconate dehydrogenase C-terminal domain-like"/>
    <property type="match status" value="1"/>
</dbReference>
<dbReference type="EMBL" id="CP032157">
    <property type="protein sequence ID" value="AXY77704.1"/>
    <property type="molecule type" value="Genomic_DNA"/>
</dbReference>
<dbReference type="InterPro" id="IPR008927">
    <property type="entry name" value="6-PGluconate_DH-like_C_sf"/>
</dbReference>